<evidence type="ECO:0000256" key="1">
    <source>
        <dbReference type="SAM" id="MobiDB-lite"/>
    </source>
</evidence>
<dbReference type="RefSeq" id="WP_051584406.1">
    <property type="nucleotide sequence ID" value="NZ_CAJHAQ010000001.1"/>
</dbReference>
<evidence type="ECO:0000313" key="4">
    <source>
        <dbReference type="Proteomes" id="UP000254123"/>
    </source>
</evidence>
<sequence length="212" mass="23603">MSTPVLKPLLKPLLIILGSASMIFFGGVIAQTLPDSGFGGKDATENVTNGTDNLTSLAVSPSNTIPASSIINAQQAMTAANQYLPNESLQAPIELVNYNGTAAYEVSLTSGPVYIDATSAAVLNPAPSNINTSKEYRYEDDDDDDEHHKDKHHKDKHDDKSHHKGRDKHEDRKKYRDEDEDEYKHLIVADYRLYDESDRSNKHHDDEESYDD</sequence>
<accession>A0A379LKD4</accession>
<proteinExistence type="predicted"/>
<feature type="domain" description="PepSY" evidence="2">
    <location>
        <begin position="71"/>
        <end position="123"/>
    </location>
</feature>
<keyword evidence="4" id="KW-1185">Reference proteome</keyword>
<evidence type="ECO:0000259" key="2">
    <source>
        <dbReference type="Pfam" id="PF03413"/>
    </source>
</evidence>
<evidence type="ECO:0000313" key="3">
    <source>
        <dbReference type="EMBL" id="SUD90555.1"/>
    </source>
</evidence>
<dbReference type="AlphaFoldDB" id="A0A379LKD4"/>
<organism evidence="3 4">
    <name type="scientific">Psychrobacter phenylpyruvicus</name>
    <dbReference type="NCBI Taxonomy" id="29432"/>
    <lineage>
        <taxon>Bacteria</taxon>
        <taxon>Pseudomonadati</taxon>
        <taxon>Pseudomonadota</taxon>
        <taxon>Gammaproteobacteria</taxon>
        <taxon>Moraxellales</taxon>
        <taxon>Moraxellaceae</taxon>
        <taxon>Psychrobacter</taxon>
    </lineage>
</organism>
<dbReference type="Pfam" id="PF03413">
    <property type="entry name" value="PepSY"/>
    <property type="match status" value="1"/>
</dbReference>
<reference evidence="3 4" key="1">
    <citation type="submission" date="2018-06" db="EMBL/GenBank/DDBJ databases">
        <authorList>
            <consortium name="Pathogen Informatics"/>
            <person name="Doyle S."/>
        </authorList>
    </citation>
    <scope>NUCLEOTIDE SEQUENCE [LARGE SCALE GENOMIC DNA]</scope>
    <source>
        <strain evidence="3 4">NCTC10526</strain>
    </source>
</reference>
<protein>
    <recommendedName>
        <fullName evidence="2">PepSY domain-containing protein</fullName>
    </recommendedName>
</protein>
<dbReference type="STRING" id="1123034.GCA_000685805_01251"/>
<gene>
    <name evidence="3" type="ORF">NCTC10526_00888</name>
</gene>
<feature type="region of interest" description="Disordered" evidence="1">
    <location>
        <begin position="124"/>
        <end position="212"/>
    </location>
</feature>
<dbReference type="Proteomes" id="UP000254123">
    <property type="component" value="Unassembled WGS sequence"/>
</dbReference>
<feature type="compositionally biased region" description="Basic and acidic residues" evidence="1">
    <location>
        <begin position="156"/>
        <end position="206"/>
    </location>
</feature>
<dbReference type="InterPro" id="IPR025711">
    <property type="entry name" value="PepSY"/>
</dbReference>
<name>A0A379LKD4_9GAMM</name>
<dbReference type="EMBL" id="UGVC01000001">
    <property type="protein sequence ID" value="SUD90555.1"/>
    <property type="molecule type" value="Genomic_DNA"/>
</dbReference>